<keyword evidence="1" id="KW-0472">Membrane</keyword>
<organism evidence="3 4">
    <name type="scientific">Hydrogenivirga caldilitoris</name>
    <dbReference type="NCBI Taxonomy" id="246264"/>
    <lineage>
        <taxon>Bacteria</taxon>
        <taxon>Pseudomonadati</taxon>
        <taxon>Aquificota</taxon>
        <taxon>Aquificia</taxon>
        <taxon>Aquificales</taxon>
        <taxon>Aquificaceae</taxon>
        <taxon>Hydrogenivirga</taxon>
    </lineage>
</organism>
<dbReference type="PANTHER" id="PTHR46663">
    <property type="entry name" value="DIGUANYLATE CYCLASE DGCT-RELATED"/>
    <property type="match status" value="1"/>
</dbReference>
<keyword evidence="1" id="KW-1133">Transmembrane helix</keyword>
<reference evidence="3 4" key="1">
    <citation type="submission" date="2018-10" db="EMBL/GenBank/DDBJ databases">
        <title>Genomic Encyclopedia of Archaeal and Bacterial Type Strains, Phase II (KMG-II): from individual species to whole genera.</title>
        <authorList>
            <person name="Goeker M."/>
        </authorList>
    </citation>
    <scope>NUCLEOTIDE SEQUENCE [LARGE SCALE GENOMIC DNA]</scope>
    <source>
        <strain evidence="3 4">DSM 16510</strain>
    </source>
</reference>
<sequence length="257" mass="29739">MIKILIYEAFLLLIVMAALLFVAWKNKGIKELLWFFGGLLAVTLSRVYIFWGSEALVPFFYITTAVGYFMIAISVIKLAGYLRSVKVLEHTAFYDPLTKAYNRNFIEEYIKEEVKKASRLKEQFCILLVDLNDFKQVNDRYGHNAGDLVLKMVVQELRHKLREYDMIARWGGDEFLIILPAEKEANILEIANRLVSDFSVKYEDINVTLSVGYACFPNDGSDLHRLIDVADSRMYRSKSIFKEVRKYAVDDKGKEEV</sequence>
<dbReference type="FunFam" id="3.30.70.270:FF:000001">
    <property type="entry name" value="Diguanylate cyclase domain protein"/>
    <property type="match status" value="1"/>
</dbReference>
<keyword evidence="4" id="KW-1185">Reference proteome</keyword>
<dbReference type="Gene3D" id="3.30.70.270">
    <property type="match status" value="1"/>
</dbReference>
<dbReference type="InterPro" id="IPR029787">
    <property type="entry name" value="Nucleotide_cyclase"/>
</dbReference>
<dbReference type="InterPro" id="IPR000160">
    <property type="entry name" value="GGDEF_dom"/>
</dbReference>
<dbReference type="OrthoDB" id="9783388at2"/>
<proteinExistence type="predicted"/>
<evidence type="ECO:0000313" key="3">
    <source>
        <dbReference type="EMBL" id="RLJ71266.1"/>
    </source>
</evidence>
<dbReference type="InterPro" id="IPR052163">
    <property type="entry name" value="DGC-Regulatory_Protein"/>
</dbReference>
<keyword evidence="1" id="KW-0812">Transmembrane</keyword>
<dbReference type="Pfam" id="PF00990">
    <property type="entry name" value="GGDEF"/>
    <property type="match status" value="1"/>
</dbReference>
<dbReference type="AlphaFoldDB" id="A0A497XQK3"/>
<dbReference type="SMART" id="SM00267">
    <property type="entry name" value="GGDEF"/>
    <property type="match status" value="1"/>
</dbReference>
<feature type="transmembrane region" description="Helical" evidence="1">
    <location>
        <begin position="57"/>
        <end position="76"/>
    </location>
</feature>
<feature type="transmembrane region" description="Helical" evidence="1">
    <location>
        <begin position="31"/>
        <end position="51"/>
    </location>
</feature>
<protein>
    <submittedName>
        <fullName evidence="3">Diguanylate cyclase (GGDEF)-like protein</fullName>
    </submittedName>
</protein>
<accession>A0A497XQK3</accession>
<feature type="domain" description="GGDEF" evidence="2">
    <location>
        <begin position="122"/>
        <end position="252"/>
    </location>
</feature>
<feature type="transmembrane region" description="Helical" evidence="1">
    <location>
        <begin position="6"/>
        <end position="24"/>
    </location>
</feature>
<comment type="caution">
    <text evidence="3">The sequence shown here is derived from an EMBL/GenBank/DDBJ whole genome shotgun (WGS) entry which is preliminary data.</text>
</comment>
<dbReference type="PROSITE" id="PS50887">
    <property type="entry name" value="GGDEF"/>
    <property type="match status" value="1"/>
</dbReference>
<gene>
    <name evidence="3" type="ORF">BCF55_1565</name>
</gene>
<dbReference type="CDD" id="cd01949">
    <property type="entry name" value="GGDEF"/>
    <property type="match status" value="1"/>
</dbReference>
<dbReference type="GO" id="GO:0003824">
    <property type="term" value="F:catalytic activity"/>
    <property type="evidence" value="ECO:0007669"/>
    <property type="project" value="UniProtKB-ARBA"/>
</dbReference>
<dbReference type="NCBIfam" id="TIGR00254">
    <property type="entry name" value="GGDEF"/>
    <property type="match status" value="1"/>
</dbReference>
<dbReference type="RefSeq" id="WP_121012389.1">
    <property type="nucleotide sequence ID" value="NZ_RCCJ01000001.1"/>
</dbReference>
<evidence type="ECO:0000259" key="2">
    <source>
        <dbReference type="PROSITE" id="PS50887"/>
    </source>
</evidence>
<dbReference type="Proteomes" id="UP000267841">
    <property type="component" value="Unassembled WGS sequence"/>
</dbReference>
<dbReference type="InterPro" id="IPR043128">
    <property type="entry name" value="Rev_trsase/Diguanyl_cyclase"/>
</dbReference>
<dbReference type="SUPFAM" id="SSF55073">
    <property type="entry name" value="Nucleotide cyclase"/>
    <property type="match status" value="1"/>
</dbReference>
<name>A0A497XQK3_9AQUI</name>
<dbReference type="PANTHER" id="PTHR46663:SF2">
    <property type="entry name" value="GGDEF DOMAIN-CONTAINING PROTEIN"/>
    <property type="match status" value="1"/>
</dbReference>
<evidence type="ECO:0000313" key="4">
    <source>
        <dbReference type="Proteomes" id="UP000267841"/>
    </source>
</evidence>
<dbReference type="EMBL" id="RCCJ01000001">
    <property type="protein sequence ID" value="RLJ71266.1"/>
    <property type="molecule type" value="Genomic_DNA"/>
</dbReference>
<evidence type="ECO:0000256" key="1">
    <source>
        <dbReference type="SAM" id="Phobius"/>
    </source>
</evidence>